<accession>B0NPF7</accession>
<organism evidence="2 3">
    <name type="scientific">Bacteroides stercoris ATCC 43183</name>
    <dbReference type="NCBI Taxonomy" id="449673"/>
    <lineage>
        <taxon>Bacteria</taxon>
        <taxon>Pseudomonadati</taxon>
        <taxon>Bacteroidota</taxon>
        <taxon>Bacteroidia</taxon>
        <taxon>Bacteroidales</taxon>
        <taxon>Bacteroidaceae</taxon>
        <taxon>Bacteroides</taxon>
    </lineage>
</organism>
<evidence type="ECO:0000313" key="3">
    <source>
        <dbReference type="Proteomes" id="UP000004713"/>
    </source>
</evidence>
<gene>
    <name evidence="2" type="ORF">BACSTE_01358</name>
</gene>
<dbReference type="EMBL" id="ABFZ02000018">
    <property type="protein sequence ID" value="EDS15912.1"/>
    <property type="molecule type" value="Genomic_DNA"/>
</dbReference>
<keyword evidence="1" id="KW-1133">Transmembrane helix</keyword>
<feature type="transmembrane region" description="Helical" evidence="1">
    <location>
        <begin position="6"/>
        <end position="27"/>
    </location>
</feature>
<evidence type="ECO:0000256" key="1">
    <source>
        <dbReference type="SAM" id="Phobius"/>
    </source>
</evidence>
<keyword evidence="1" id="KW-0812">Transmembrane</keyword>
<dbReference type="Proteomes" id="UP000004713">
    <property type="component" value="Unassembled WGS sequence"/>
</dbReference>
<reference evidence="2 3" key="1">
    <citation type="submission" date="2007-11" db="EMBL/GenBank/DDBJ databases">
        <title>Draft genome sequence of Bacteroides stercoris(ATCC 43183).</title>
        <authorList>
            <person name="Sudarsanam P."/>
            <person name="Ley R."/>
            <person name="Guruge J."/>
            <person name="Turnbaugh P.J."/>
            <person name="Mahowald M."/>
            <person name="Liep D."/>
            <person name="Gordon J."/>
        </authorList>
    </citation>
    <scope>NUCLEOTIDE SEQUENCE [LARGE SCALE GENOMIC DNA]</scope>
    <source>
        <strain evidence="2 3">ATCC 43183</strain>
    </source>
</reference>
<protein>
    <submittedName>
        <fullName evidence="2">Uncharacterized protein</fullName>
    </submittedName>
</protein>
<dbReference type="Gene3D" id="3.30.2220.10">
    <property type="entry name" value="rbstp2171"/>
    <property type="match status" value="1"/>
</dbReference>
<evidence type="ECO:0000313" key="2">
    <source>
        <dbReference type="EMBL" id="EDS15912.1"/>
    </source>
</evidence>
<comment type="caution">
    <text evidence="2">The sequence shown here is derived from an EMBL/GenBank/DDBJ whole genome shotgun (WGS) entry which is preliminary data.</text>
</comment>
<dbReference type="AlphaFoldDB" id="B0NPF7"/>
<dbReference type="HOGENOM" id="CLU_161179_0_0_10"/>
<proteinExistence type="predicted"/>
<sequence>MAENITGFLHFPFRFSTFFLFSVLYLSENKKYVYGRKEVAQGLFDGGVRKTFCGKKKMYVALMAEPTFSQFSKFMPVSKKDKVSAMRTLVKDCFIEGDNELVNNNFRFLFGLMGQLTDLLSPARARS</sequence>
<reference evidence="2 3" key="2">
    <citation type="submission" date="2007-11" db="EMBL/GenBank/DDBJ databases">
        <authorList>
            <person name="Fulton L."/>
            <person name="Clifton S."/>
            <person name="Fulton B."/>
            <person name="Xu J."/>
            <person name="Minx P."/>
            <person name="Pepin K.H."/>
            <person name="Johnson M."/>
            <person name="Thiruvilangam P."/>
            <person name="Bhonagiri V."/>
            <person name="Nash W.E."/>
            <person name="Mardis E.R."/>
            <person name="Wilson R.K."/>
        </authorList>
    </citation>
    <scope>NUCLEOTIDE SEQUENCE [LARGE SCALE GENOMIC DNA]</scope>
    <source>
        <strain evidence="2 3">ATCC 43183</strain>
    </source>
</reference>
<name>B0NPF7_BACSE</name>
<keyword evidence="1" id="KW-0472">Membrane</keyword>
<dbReference type="eggNOG" id="ENOG5033TYI">
    <property type="taxonomic scope" value="Bacteria"/>
</dbReference>